<dbReference type="AlphaFoldDB" id="A0A252AMB7"/>
<accession>A0A252AMB7</accession>
<dbReference type="Proteomes" id="UP000194641">
    <property type="component" value="Unassembled WGS sequence"/>
</dbReference>
<comment type="caution">
    <text evidence="1">The sequence shown here is derived from an EMBL/GenBank/DDBJ whole genome shotgun (WGS) entry which is preliminary data.</text>
</comment>
<dbReference type="EMBL" id="JOPA01000049">
    <property type="protein sequence ID" value="OUI90757.1"/>
    <property type="molecule type" value="Genomic_DNA"/>
</dbReference>
<reference evidence="2" key="1">
    <citation type="submission" date="2014-06" db="EMBL/GenBank/DDBJ databases">
        <authorList>
            <person name="Winans N.J."/>
            <person name="Newell P.D."/>
            <person name="Douglas A.E."/>
        </authorList>
    </citation>
    <scope>NUCLEOTIDE SEQUENCE [LARGE SCALE GENOMIC DNA]</scope>
</reference>
<gene>
    <name evidence="1" type="ORF">HK17_13490</name>
</gene>
<sequence length="82" mass="8757">MEKETEFGTVQFGGEYVANPADPLDTADTAASNLHPATPFLAITLLRSAELWSRLHPFATQGQRTALVLEIAAKMGVDVGTV</sequence>
<name>A0A252AMB7_9PROT</name>
<evidence type="ECO:0000313" key="2">
    <source>
        <dbReference type="Proteomes" id="UP000194641"/>
    </source>
</evidence>
<evidence type="ECO:0000313" key="1">
    <source>
        <dbReference type="EMBL" id="OUI90757.1"/>
    </source>
</evidence>
<proteinExistence type="predicted"/>
<organism evidence="1 2">
    <name type="scientific">Acetobacter indonesiensis</name>
    <dbReference type="NCBI Taxonomy" id="104101"/>
    <lineage>
        <taxon>Bacteria</taxon>
        <taxon>Pseudomonadati</taxon>
        <taxon>Pseudomonadota</taxon>
        <taxon>Alphaproteobacteria</taxon>
        <taxon>Acetobacterales</taxon>
        <taxon>Acetobacteraceae</taxon>
        <taxon>Acetobacter</taxon>
    </lineage>
</organism>
<dbReference type="RefSeq" id="WP_086660028.1">
    <property type="nucleotide sequence ID" value="NZ_JBJJWX010000023.1"/>
</dbReference>
<protein>
    <submittedName>
        <fullName evidence="1">Uncharacterized protein</fullName>
    </submittedName>
</protein>